<dbReference type="Proteomes" id="UP000283786">
    <property type="component" value="Chromosome"/>
</dbReference>
<proteinExistence type="predicted"/>
<keyword evidence="2" id="KW-1185">Reference proteome</keyword>
<protein>
    <submittedName>
        <fullName evidence="1">Uncharacterized protein</fullName>
    </submittedName>
</protein>
<gene>
    <name evidence="1" type="ORF">PSAL_023360</name>
</gene>
<dbReference type="Pfam" id="PF03729">
    <property type="entry name" value="DUF308"/>
    <property type="match status" value="1"/>
</dbReference>
<dbReference type="RefSeq" id="WP_119838566.1">
    <property type="nucleotide sequence ID" value="NZ_CP060436.1"/>
</dbReference>
<evidence type="ECO:0000313" key="1">
    <source>
        <dbReference type="EMBL" id="QPM91087.1"/>
    </source>
</evidence>
<dbReference type="OrthoDB" id="5678253at2"/>
<dbReference type="PANTHER" id="PTHR34989:SF1">
    <property type="entry name" value="PROTEIN HDED"/>
    <property type="match status" value="1"/>
</dbReference>
<name>A0A418SIK4_9RHOB</name>
<reference evidence="1 2" key="1">
    <citation type="submission" date="2020-08" db="EMBL/GenBank/DDBJ databases">
        <title>Genome sequence of Rhodobacteraceae bacterium Lw-13e.</title>
        <authorList>
            <person name="Poehlein A."/>
            <person name="Wolter L."/>
            <person name="Daniel R."/>
            <person name="Brinkhoff T."/>
        </authorList>
    </citation>
    <scope>NUCLEOTIDE SEQUENCE [LARGE SCALE GENOMIC DNA]</scope>
    <source>
        <strain evidence="1 2">Lw-13e</strain>
    </source>
</reference>
<accession>A0A418SIK4</accession>
<evidence type="ECO:0000313" key="2">
    <source>
        <dbReference type="Proteomes" id="UP000283786"/>
    </source>
</evidence>
<organism evidence="1 2">
    <name type="scientific">Pseudooceanicola algae</name>
    <dbReference type="NCBI Taxonomy" id="1537215"/>
    <lineage>
        <taxon>Bacteria</taxon>
        <taxon>Pseudomonadati</taxon>
        <taxon>Pseudomonadota</taxon>
        <taxon>Alphaproteobacteria</taxon>
        <taxon>Rhodobacterales</taxon>
        <taxon>Paracoccaceae</taxon>
        <taxon>Pseudooceanicola</taxon>
    </lineage>
</organism>
<dbReference type="EMBL" id="CP060436">
    <property type="protein sequence ID" value="QPM91087.1"/>
    <property type="molecule type" value="Genomic_DNA"/>
</dbReference>
<dbReference type="PANTHER" id="PTHR34989">
    <property type="entry name" value="PROTEIN HDED"/>
    <property type="match status" value="1"/>
</dbReference>
<sequence>MKVSTTLIAVAALLLIGGVLALMNPFAASLAVTTMVGIFFLASGIIQAWILFKADAHDLRLWNAFVALLTIVAGVWLLANPLQGTVSLTLILGVVFFVMGIVRLMMATRLAGTPFLWLAVLSGVASVGIGLLVFFDFASAAPTLLGLLLGFQLLAEGLGLLTFGIVIRRNGN</sequence>
<dbReference type="KEGG" id="palw:PSAL_023360"/>
<dbReference type="AlphaFoldDB" id="A0A418SIK4"/>
<dbReference type="InterPro" id="IPR052712">
    <property type="entry name" value="Acid_resist_chaperone_HdeD"/>
</dbReference>
<dbReference type="InterPro" id="IPR005325">
    <property type="entry name" value="DUF308_memb"/>
</dbReference>
<dbReference type="GO" id="GO:0005886">
    <property type="term" value="C:plasma membrane"/>
    <property type="evidence" value="ECO:0007669"/>
    <property type="project" value="TreeGrafter"/>
</dbReference>